<dbReference type="EMBL" id="JBHULU010000039">
    <property type="protein sequence ID" value="MFD2516175.1"/>
    <property type="molecule type" value="Genomic_DNA"/>
</dbReference>
<evidence type="ECO:0000313" key="3">
    <source>
        <dbReference type="Proteomes" id="UP001597544"/>
    </source>
</evidence>
<feature type="chain" id="PRO_5046165813" evidence="1">
    <location>
        <begin position="22"/>
        <end position="276"/>
    </location>
</feature>
<protein>
    <submittedName>
        <fullName evidence="2">Uncharacterized protein</fullName>
    </submittedName>
</protein>
<proteinExistence type="predicted"/>
<feature type="signal peptide" evidence="1">
    <location>
        <begin position="1"/>
        <end position="21"/>
    </location>
</feature>
<gene>
    <name evidence="2" type="ORF">ACFSRY_20055</name>
</gene>
<keyword evidence="3" id="KW-1185">Reference proteome</keyword>
<organism evidence="2 3">
    <name type="scientific">Pontibacter locisalis</name>
    <dbReference type="NCBI Taxonomy" id="1719035"/>
    <lineage>
        <taxon>Bacteria</taxon>
        <taxon>Pseudomonadati</taxon>
        <taxon>Bacteroidota</taxon>
        <taxon>Cytophagia</taxon>
        <taxon>Cytophagales</taxon>
        <taxon>Hymenobacteraceae</taxon>
        <taxon>Pontibacter</taxon>
    </lineage>
</organism>
<evidence type="ECO:0000313" key="2">
    <source>
        <dbReference type="EMBL" id="MFD2516175.1"/>
    </source>
</evidence>
<accession>A0ABW5IU03</accession>
<keyword evidence="1" id="KW-0732">Signal</keyword>
<name>A0ABW5IU03_9BACT</name>
<comment type="caution">
    <text evidence="2">The sequence shown here is derived from an EMBL/GenBank/DDBJ whole genome shotgun (WGS) entry which is preliminary data.</text>
</comment>
<evidence type="ECO:0000256" key="1">
    <source>
        <dbReference type="SAM" id="SignalP"/>
    </source>
</evidence>
<sequence length="276" mass="31740">MKPKPLILILLLTLLFTATQAQDFPLLVPKLEYSHSVALSSPTTISKDRSGNIYFLGLNSNLLRLDPLGRPLGNYSPPVRGRISIIDAWNPMKVMVFYRDRQEVLLLDRFLRPIISTDLTDINYQGTAKVASLASDDSFWLFDETNLVLSKLDLQLRKTVVETPLNLILDRERFDVKQLREYQNMVYMLDANGVFVFDNLGNYKKKLLLPGLSYIGFHNNDMYFIQEGELHFLDLYSSERRSYALPKTKAFVSALVGEGFLYLITPKTVEVYNWLQ</sequence>
<reference evidence="3" key="1">
    <citation type="journal article" date="2019" name="Int. J. Syst. Evol. Microbiol.">
        <title>The Global Catalogue of Microorganisms (GCM) 10K type strain sequencing project: providing services to taxonomists for standard genome sequencing and annotation.</title>
        <authorList>
            <consortium name="The Broad Institute Genomics Platform"/>
            <consortium name="The Broad Institute Genome Sequencing Center for Infectious Disease"/>
            <person name="Wu L."/>
            <person name="Ma J."/>
        </authorList>
    </citation>
    <scope>NUCLEOTIDE SEQUENCE [LARGE SCALE GENOMIC DNA]</scope>
    <source>
        <strain evidence="3">KCTC 42498</strain>
    </source>
</reference>
<dbReference type="RefSeq" id="WP_377512475.1">
    <property type="nucleotide sequence ID" value="NZ_JBHULU010000039.1"/>
</dbReference>
<dbReference type="Proteomes" id="UP001597544">
    <property type="component" value="Unassembled WGS sequence"/>
</dbReference>